<evidence type="ECO:0000256" key="8">
    <source>
        <dbReference type="ARBA" id="ARBA00022840"/>
    </source>
</evidence>
<evidence type="ECO:0000256" key="1">
    <source>
        <dbReference type="ARBA" id="ARBA00004496"/>
    </source>
</evidence>
<dbReference type="GO" id="GO:0005524">
    <property type="term" value="F:ATP binding"/>
    <property type="evidence" value="ECO:0007669"/>
    <property type="project" value="UniProtKB-KW"/>
</dbReference>
<dbReference type="Pfam" id="PF02367">
    <property type="entry name" value="TsaE"/>
    <property type="match status" value="1"/>
</dbReference>
<gene>
    <name evidence="11" type="primary">tsaE</name>
    <name evidence="11" type="ORF">HK107_07130</name>
</gene>
<dbReference type="EMBL" id="JABFCX010000002">
    <property type="protein sequence ID" value="NNU16092.1"/>
    <property type="molecule type" value="Genomic_DNA"/>
</dbReference>
<dbReference type="NCBIfam" id="TIGR00150">
    <property type="entry name" value="T6A_YjeE"/>
    <property type="match status" value="1"/>
</dbReference>
<evidence type="ECO:0000313" key="11">
    <source>
        <dbReference type="EMBL" id="NNU16092.1"/>
    </source>
</evidence>
<evidence type="ECO:0000256" key="2">
    <source>
        <dbReference type="ARBA" id="ARBA00007599"/>
    </source>
</evidence>
<dbReference type="PANTHER" id="PTHR33540">
    <property type="entry name" value="TRNA THREONYLCARBAMOYLADENOSINE BIOSYNTHESIS PROTEIN TSAE"/>
    <property type="match status" value="1"/>
</dbReference>
<dbReference type="InterPro" id="IPR027417">
    <property type="entry name" value="P-loop_NTPase"/>
</dbReference>
<dbReference type="GO" id="GO:0016740">
    <property type="term" value="F:transferase activity"/>
    <property type="evidence" value="ECO:0007669"/>
    <property type="project" value="UniProtKB-KW"/>
</dbReference>
<comment type="similarity">
    <text evidence="2">Belongs to the TsaE family.</text>
</comment>
<dbReference type="InterPro" id="IPR003442">
    <property type="entry name" value="T6A_TsaE"/>
</dbReference>
<name>A0A7Y3RMP0_9PROT</name>
<evidence type="ECO:0000256" key="9">
    <source>
        <dbReference type="ARBA" id="ARBA00022842"/>
    </source>
</evidence>
<dbReference type="RefSeq" id="WP_173198043.1">
    <property type="nucleotide sequence ID" value="NZ_JABFCX010000002.1"/>
</dbReference>
<dbReference type="SUPFAM" id="SSF52540">
    <property type="entry name" value="P-loop containing nucleoside triphosphate hydrolases"/>
    <property type="match status" value="1"/>
</dbReference>
<evidence type="ECO:0000256" key="5">
    <source>
        <dbReference type="ARBA" id="ARBA00022694"/>
    </source>
</evidence>
<comment type="subcellular location">
    <subcellularLocation>
        <location evidence="1">Cytoplasm</location>
    </subcellularLocation>
</comment>
<keyword evidence="9" id="KW-0460">Magnesium</keyword>
<dbReference type="GO" id="GO:0046872">
    <property type="term" value="F:metal ion binding"/>
    <property type="evidence" value="ECO:0007669"/>
    <property type="project" value="UniProtKB-KW"/>
</dbReference>
<dbReference type="GO" id="GO:0002949">
    <property type="term" value="P:tRNA threonylcarbamoyladenosine modification"/>
    <property type="evidence" value="ECO:0007669"/>
    <property type="project" value="InterPro"/>
</dbReference>
<evidence type="ECO:0000256" key="4">
    <source>
        <dbReference type="ARBA" id="ARBA00022490"/>
    </source>
</evidence>
<keyword evidence="12" id="KW-1185">Reference proteome</keyword>
<protein>
    <recommendedName>
        <fullName evidence="3">tRNA threonylcarbamoyladenosine biosynthesis protein TsaE</fullName>
    </recommendedName>
    <alternativeName>
        <fullName evidence="10">t(6)A37 threonylcarbamoyladenosine biosynthesis protein TsaE</fullName>
    </alternativeName>
</protein>
<dbReference type="AlphaFoldDB" id="A0A7Y3RMP0"/>
<keyword evidence="5" id="KW-0819">tRNA processing</keyword>
<dbReference type="GO" id="GO:0005737">
    <property type="term" value="C:cytoplasm"/>
    <property type="evidence" value="ECO:0007669"/>
    <property type="project" value="UniProtKB-SubCell"/>
</dbReference>
<keyword evidence="4" id="KW-0963">Cytoplasm</keyword>
<evidence type="ECO:0000256" key="3">
    <source>
        <dbReference type="ARBA" id="ARBA00019010"/>
    </source>
</evidence>
<evidence type="ECO:0000256" key="7">
    <source>
        <dbReference type="ARBA" id="ARBA00022741"/>
    </source>
</evidence>
<dbReference type="Proteomes" id="UP000536835">
    <property type="component" value="Unassembled WGS sequence"/>
</dbReference>
<keyword evidence="8" id="KW-0067">ATP-binding</keyword>
<keyword evidence="6" id="KW-0479">Metal-binding</keyword>
<proteinExistence type="inferred from homology"/>
<evidence type="ECO:0000313" key="12">
    <source>
        <dbReference type="Proteomes" id="UP000536835"/>
    </source>
</evidence>
<dbReference type="PANTHER" id="PTHR33540:SF2">
    <property type="entry name" value="TRNA THREONYLCARBAMOYLADENOSINE BIOSYNTHESIS PROTEIN TSAE"/>
    <property type="match status" value="1"/>
</dbReference>
<keyword evidence="11" id="KW-0808">Transferase</keyword>
<comment type="caution">
    <text evidence="11">The sequence shown here is derived from an EMBL/GenBank/DDBJ whole genome shotgun (WGS) entry which is preliminary data.</text>
</comment>
<organism evidence="11 12">
    <name type="scientific">Parvularcula mediterranea</name>
    <dbReference type="NCBI Taxonomy" id="2732508"/>
    <lineage>
        <taxon>Bacteria</taxon>
        <taxon>Pseudomonadati</taxon>
        <taxon>Pseudomonadota</taxon>
        <taxon>Alphaproteobacteria</taxon>
        <taxon>Parvularculales</taxon>
        <taxon>Parvularculaceae</taxon>
        <taxon>Parvularcula</taxon>
    </lineage>
</organism>
<keyword evidence="7" id="KW-0547">Nucleotide-binding</keyword>
<evidence type="ECO:0000256" key="6">
    <source>
        <dbReference type="ARBA" id="ARBA00022723"/>
    </source>
</evidence>
<evidence type="ECO:0000256" key="10">
    <source>
        <dbReference type="ARBA" id="ARBA00032441"/>
    </source>
</evidence>
<sequence>MPQITVPNEEAMKALGRDLAPILREGDCVKLVGDLGAGKTTLARAIIRARAGAEIDVPSPSFSIVETYQFDTPVHHVDFYRLEDASEVRELGIEDMADYGIMLVEWPEIAEGFLPKACLTLRISHREGDARIIELEGDASWEARLAGFLGGHKG</sequence>
<reference evidence="11 12" key="1">
    <citation type="submission" date="2020-05" db="EMBL/GenBank/DDBJ databases">
        <title>Parvularcula mediterraneae sp. nov., isolated from polypropylene straw from shallow seawater of the seashore of Laganas in Zakynthos island, Greece.</title>
        <authorList>
            <person name="Szabo I."/>
            <person name="Al-Omari J."/>
            <person name="Rado J."/>
            <person name="Szerdahelyi G.S."/>
        </authorList>
    </citation>
    <scope>NUCLEOTIDE SEQUENCE [LARGE SCALE GENOMIC DNA]</scope>
    <source>
        <strain evidence="11 12">ZS-1/3</strain>
    </source>
</reference>
<accession>A0A7Y3RMP0</accession>
<dbReference type="Gene3D" id="3.40.50.300">
    <property type="entry name" value="P-loop containing nucleotide triphosphate hydrolases"/>
    <property type="match status" value="1"/>
</dbReference>